<evidence type="ECO:0000256" key="2">
    <source>
        <dbReference type="ARBA" id="ARBA00007977"/>
    </source>
</evidence>
<protein>
    <submittedName>
        <fullName evidence="7">Uncharacterized protein</fullName>
    </submittedName>
</protein>
<dbReference type="Pfam" id="PF03601">
    <property type="entry name" value="Cons_hypoth698"/>
    <property type="match status" value="1"/>
</dbReference>
<proteinExistence type="inferred from homology"/>
<gene>
    <name evidence="7" type="ORF">BEH_09365</name>
</gene>
<keyword evidence="5" id="KW-1133">Transmembrane helix</keyword>
<evidence type="ECO:0000313" key="8">
    <source>
        <dbReference type="Proteomes" id="UP000036202"/>
    </source>
</evidence>
<dbReference type="RefSeq" id="WP_046217088.1">
    <property type="nucleotide sequence ID" value="NZ_CP011974.1"/>
</dbReference>
<evidence type="ECO:0000256" key="4">
    <source>
        <dbReference type="ARBA" id="ARBA00022692"/>
    </source>
</evidence>
<keyword evidence="4" id="KW-0812">Transmembrane</keyword>
<evidence type="ECO:0000313" key="7">
    <source>
        <dbReference type="EMBL" id="AKO92281.1"/>
    </source>
</evidence>
<dbReference type="PANTHER" id="PTHR30106:SF2">
    <property type="entry name" value="UPF0324 INNER MEMBRANE PROTEIN YEIH"/>
    <property type="match status" value="1"/>
</dbReference>
<dbReference type="PANTHER" id="PTHR30106">
    <property type="entry name" value="INNER MEMBRANE PROTEIN YEIH-RELATED"/>
    <property type="match status" value="1"/>
</dbReference>
<sequence>MDKKRLFFNKDKEKLPCTTVTFPWFIIGFLIMSFLNTLGLFTEETRFYLQTIAYLLIFMAMGALGLQVRIETLIKNGKSAFFACLFDSFVLSVGGFFIVFWTY</sequence>
<evidence type="ECO:0000256" key="1">
    <source>
        <dbReference type="ARBA" id="ARBA00004651"/>
    </source>
</evidence>
<comment type="subcellular location">
    <subcellularLocation>
        <location evidence="1">Cell membrane</location>
        <topology evidence="1">Multi-pass membrane protein</topology>
    </subcellularLocation>
</comment>
<dbReference type="OrthoDB" id="9811391at2"/>
<organism evidence="7 8">
    <name type="scientific">Priestia filamentosa</name>
    <dbReference type="NCBI Taxonomy" id="1402861"/>
    <lineage>
        <taxon>Bacteria</taxon>
        <taxon>Bacillati</taxon>
        <taxon>Bacillota</taxon>
        <taxon>Bacilli</taxon>
        <taxon>Bacillales</taxon>
        <taxon>Bacillaceae</taxon>
        <taxon>Priestia</taxon>
    </lineage>
</organism>
<dbReference type="AlphaFoldDB" id="A0A1X7E1L9"/>
<keyword evidence="8" id="KW-1185">Reference proteome</keyword>
<reference evidence="7 8" key="1">
    <citation type="journal article" date="2015" name="PLoS ONE">
        <title>Genome Sequence of Bacillus endophyticus and Analysis of Its Companion Mechanism in the Ketogulonigenium vulgare-Bacillus Strain Consortium.</title>
        <authorList>
            <person name="Jia N."/>
            <person name="Du J."/>
            <person name="Ding M.Z."/>
            <person name="Gao F."/>
            <person name="Yuan Y.J."/>
        </authorList>
    </citation>
    <scope>NUCLEOTIDE SEQUENCE [LARGE SCALE GENOMIC DNA]</scope>
    <source>
        <strain evidence="7 8">Hbe603</strain>
    </source>
</reference>
<accession>A0A1X7E1L9</accession>
<dbReference type="KEGG" id="beo:BEH_09365"/>
<dbReference type="InterPro" id="IPR018383">
    <property type="entry name" value="UPF0324_pro"/>
</dbReference>
<keyword evidence="3" id="KW-1003">Cell membrane</keyword>
<reference evidence="8" key="2">
    <citation type="submission" date="2015-06" db="EMBL/GenBank/DDBJ databases">
        <title>Genome Sequence of Bacillus endophyticus and Analysis of its Companion Mechanism in the Ketogulonigenium vulgare-Bacillus strain Consortium.</title>
        <authorList>
            <person name="Jia N."/>
            <person name="Du J."/>
            <person name="Ding M.-Z."/>
            <person name="Gao F."/>
            <person name="Yuan Y.-J."/>
        </authorList>
    </citation>
    <scope>NUCLEOTIDE SEQUENCE [LARGE SCALE GENOMIC DNA]</scope>
    <source>
        <strain evidence="8">Hbe603</strain>
    </source>
</reference>
<evidence type="ECO:0000256" key="5">
    <source>
        <dbReference type="ARBA" id="ARBA00022989"/>
    </source>
</evidence>
<evidence type="ECO:0000256" key="6">
    <source>
        <dbReference type="ARBA" id="ARBA00023136"/>
    </source>
</evidence>
<dbReference type="PATRIC" id="fig|135735.6.peg.1941"/>
<name>A0A1X7E1L9_9BACI</name>
<dbReference type="GeneID" id="93701018"/>
<evidence type="ECO:0000256" key="3">
    <source>
        <dbReference type="ARBA" id="ARBA00022475"/>
    </source>
</evidence>
<dbReference type="EMBL" id="CP011974">
    <property type="protein sequence ID" value="AKO92281.1"/>
    <property type="molecule type" value="Genomic_DNA"/>
</dbReference>
<dbReference type="GO" id="GO:0005886">
    <property type="term" value="C:plasma membrane"/>
    <property type="evidence" value="ECO:0007669"/>
    <property type="project" value="UniProtKB-SubCell"/>
</dbReference>
<comment type="similarity">
    <text evidence="2">Belongs to the UPF0324 family.</text>
</comment>
<accession>A0A0H4KHK2</accession>
<dbReference type="Proteomes" id="UP000036202">
    <property type="component" value="Chromosome"/>
</dbReference>
<keyword evidence="6" id="KW-0472">Membrane</keyword>